<dbReference type="InterPro" id="IPR036890">
    <property type="entry name" value="HATPase_C_sf"/>
</dbReference>
<dbReference type="Gene3D" id="3.30.450.40">
    <property type="match status" value="1"/>
</dbReference>
<dbReference type="InterPro" id="IPR003661">
    <property type="entry name" value="HisK_dim/P_dom"/>
</dbReference>
<dbReference type="eggNOG" id="COG5002">
    <property type="taxonomic scope" value="Bacteria"/>
</dbReference>
<dbReference type="Pfam" id="PF00072">
    <property type="entry name" value="Response_reg"/>
    <property type="match status" value="3"/>
</dbReference>
<feature type="modified residue" description="4-aspartylphosphate" evidence="7">
    <location>
        <position position="1078"/>
    </location>
</feature>
<feature type="domain" description="Response regulatory" evidence="11">
    <location>
        <begin position="884"/>
        <end position="999"/>
    </location>
</feature>
<dbReference type="PROSITE" id="PS50110">
    <property type="entry name" value="RESPONSE_REGULATORY"/>
    <property type="match status" value="3"/>
</dbReference>
<keyword evidence="6" id="KW-0902">Two-component regulatory system</keyword>
<feature type="domain" description="Response regulatory" evidence="11">
    <location>
        <begin position="760"/>
        <end position="874"/>
    </location>
</feature>
<dbReference type="CDD" id="cd00082">
    <property type="entry name" value="HisKA"/>
    <property type="match status" value="1"/>
</dbReference>
<dbReference type="Pfam" id="PF00512">
    <property type="entry name" value="HisKA"/>
    <property type="match status" value="1"/>
</dbReference>
<feature type="transmembrane region" description="Helical" evidence="9">
    <location>
        <begin position="9"/>
        <end position="31"/>
    </location>
</feature>
<dbReference type="SUPFAM" id="SSF47384">
    <property type="entry name" value="Homodimeric domain of signal transducing histidine kinase"/>
    <property type="match status" value="1"/>
</dbReference>
<dbReference type="Gene3D" id="1.10.287.130">
    <property type="match status" value="1"/>
</dbReference>
<keyword evidence="9" id="KW-1133">Transmembrane helix</keyword>
<evidence type="ECO:0000256" key="8">
    <source>
        <dbReference type="SAM" id="Coils"/>
    </source>
</evidence>
<dbReference type="InterPro" id="IPR011006">
    <property type="entry name" value="CheY-like_superfamily"/>
</dbReference>
<dbReference type="GO" id="GO:0000155">
    <property type="term" value="F:phosphorelay sensor kinase activity"/>
    <property type="evidence" value="ECO:0007669"/>
    <property type="project" value="InterPro"/>
</dbReference>
<dbReference type="InterPro" id="IPR004358">
    <property type="entry name" value="Sig_transdc_His_kin-like_C"/>
</dbReference>
<dbReference type="RefSeq" id="WP_013632754.1">
    <property type="nucleotide sequence ID" value="NC_015177.1"/>
</dbReference>
<feature type="modified residue" description="4-aspartylphosphate" evidence="7">
    <location>
        <position position="809"/>
    </location>
</feature>
<evidence type="ECO:0000256" key="3">
    <source>
        <dbReference type="ARBA" id="ARBA00022553"/>
    </source>
</evidence>
<keyword evidence="3 7" id="KW-0597">Phosphoprotein</keyword>
<dbReference type="EMBL" id="CP002545">
    <property type="protein sequence ID" value="ADY52263.1"/>
    <property type="molecule type" value="Genomic_DNA"/>
</dbReference>
<dbReference type="CDD" id="cd19410">
    <property type="entry name" value="HK9-like_sensor"/>
    <property type="match status" value="1"/>
</dbReference>
<dbReference type="PRINTS" id="PR00344">
    <property type="entry name" value="BCTRLSENSOR"/>
</dbReference>
<dbReference type="CDD" id="cd17546">
    <property type="entry name" value="REC_hyHK_CKI1_RcsC-like"/>
    <property type="match status" value="1"/>
</dbReference>
<dbReference type="PANTHER" id="PTHR45339:SF1">
    <property type="entry name" value="HYBRID SIGNAL TRANSDUCTION HISTIDINE KINASE J"/>
    <property type="match status" value="1"/>
</dbReference>
<dbReference type="Pfam" id="PF05227">
    <property type="entry name" value="CHASE3"/>
    <property type="match status" value="1"/>
</dbReference>
<name>F0S7K3_PSESL</name>
<dbReference type="SUPFAM" id="SSF55781">
    <property type="entry name" value="GAF domain-like"/>
    <property type="match status" value="1"/>
</dbReference>
<feature type="coiled-coil region" evidence="8">
    <location>
        <begin position="396"/>
        <end position="486"/>
    </location>
</feature>
<dbReference type="InterPro" id="IPR003594">
    <property type="entry name" value="HATPase_dom"/>
</dbReference>
<dbReference type="CDD" id="cd16922">
    <property type="entry name" value="HATPase_EvgS-ArcB-TorS-like"/>
    <property type="match status" value="1"/>
</dbReference>
<dbReference type="AlphaFoldDB" id="F0S7K3"/>
<gene>
    <name evidence="12" type="ordered locus">Pedsa_1706</name>
</gene>
<evidence type="ECO:0000256" key="1">
    <source>
        <dbReference type="ARBA" id="ARBA00000085"/>
    </source>
</evidence>
<dbReference type="SMART" id="SM00388">
    <property type="entry name" value="HisKA"/>
    <property type="match status" value="1"/>
</dbReference>
<dbReference type="SUPFAM" id="SSF55874">
    <property type="entry name" value="ATPase domain of HSP90 chaperone/DNA topoisomerase II/histidine kinase"/>
    <property type="match status" value="1"/>
</dbReference>
<dbReference type="InterPro" id="IPR005467">
    <property type="entry name" value="His_kinase_dom"/>
</dbReference>
<feature type="modified residue" description="4-aspartylphosphate" evidence="7">
    <location>
        <position position="933"/>
    </location>
</feature>
<dbReference type="SMART" id="SM00387">
    <property type="entry name" value="HATPase_c"/>
    <property type="match status" value="1"/>
</dbReference>
<protein>
    <recommendedName>
        <fullName evidence="2">histidine kinase</fullName>
        <ecNumber evidence="2">2.7.13.3</ecNumber>
    </recommendedName>
</protein>
<evidence type="ECO:0000256" key="7">
    <source>
        <dbReference type="PROSITE-ProRule" id="PRU00169"/>
    </source>
</evidence>
<dbReference type="HOGENOM" id="CLU_000445_127_1_10"/>
<organism evidence="12 13">
    <name type="scientific">Pseudopedobacter saltans (strain ATCC 51119 / DSM 12145 / JCM 21818 / CCUG 39354 / LMG 10337 / NBRC 100064 / NCIMB 13643)</name>
    <name type="common">Pedobacter saltans</name>
    <dbReference type="NCBI Taxonomy" id="762903"/>
    <lineage>
        <taxon>Bacteria</taxon>
        <taxon>Pseudomonadati</taxon>
        <taxon>Bacteroidota</taxon>
        <taxon>Sphingobacteriia</taxon>
        <taxon>Sphingobacteriales</taxon>
        <taxon>Sphingobacteriaceae</taxon>
        <taxon>Pseudopedobacter</taxon>
    </lineage>
</organism>
<dbReference type="InterPro" id="IPR007891">
    <property type="entry name" value="CHASE3"/>
</dbReference>
<keyword evidence="5 12" id="KW-0418">Kinase</keyword>
<dbReference type="Gene3D" id="3.30.565.10">
    <property type="entry name" value="Histidine kinase-like ATPase, C-terminal domain"/>
    <property type="match status" value="1"/>
</dbReference>
<evidence type="ECO:0000256" key="5">
    <source>
        <dbReference type="ARBA" id="ARBA00022777"/>
    </source>
</evidence>
<evidence type="ECO:0000313" key="12">
    <source>
        <dbReference type="EMBL" id="ADY52263.1"/>
    </source>
</evidence>
<evidence type="ECO:0000259" key="11">
    <source>
        <dbReference type="PROSITE" id="PS50110"/>
    </source>
</evidence>
<dbReference type="InterPro" id="IPR029016">
    <property type="entry name" value="GAF-like_dom_sf"/>
</dbReference>
<comment type="catalytic activity">
    <reaction evidence="1">
        <text>ATP + protein L-histidine = ADP + protein N-phospho-L-histidine.</text>
        <dbReference type="EC" id="2.7.13.3"/>
    </reaction>
</comment>
<dbReference type="KEGG" id="psn:Pedsa_1706"/>
<evidence type="ECO:0000256" key="4">
    <source>
        <dbReference type="ARBA" id="ARBA00022679"/>
    </source>
</evidence>
<feature type="transmembrane region" description="Helical" evidence="9">
    <location>
        <begin position="183"/>
        <end position="204"/>
    </location>
</feature>
<dbReference type="InterPro" id="IPR001789">
    <property type="entry name" value="Sig_transdc_resp-reg_receiver"/>
</dbReference>
<reference evidence="12 13" key="1">
    <citation type="journal article" date="2011" name="Stand. Genomic Sci.">
        <title>Complete genome sequence of the gliding, heparinolytic Pedobacter saltans type strain (113).</title>
        <authorList>
            <person name="Liolios K."/>
            <person name="Sikorski J."/>
            <person name="Lu M."/>
            <person name="Nolan M."/>
            <person name="Lapidus A."/>
            <person name="Lucas S."/>
            <person name="Hammon N."/>
            <person name="Deshpande S."/>
            <person name="Cheng J.F."/>
            <person name="Tapia R."/>
            <person name="Han C."/>
            <person name="Goodwin L."/>
            <person name="Pitluck S."/>
            <person name="Huntemann M."/>
            <person name="Ivanova N."/>
            <person name="Pagani I."/>
            <person name="Mavromatis K."/>
            <person name="Ovchinikova G."/>
            <person name="Pati A."/>
            <person name="Chen A."/>
            <person name="Palaniappan K."/>
            <person name="Land M."/>
            <person name="Hauser L."/>
            <person name="Brambilla E.M."/>
            <person name="Kotsyurbenko O."/>
            <person name="Rohde M."/>
            <person name="Tindall B.J."/>
            <person name="Abt B."/>
            <person name="Goker M."/>
            <person name="Detter J.C."/>
            <person name="Woyke T."/>
            <person name="Bristow J."/>
            <person name="Eisen J.A."/>
            <person name="Markowitz V."/>
            <person name="Hugenholtz P."/>
            <person name="Klenk H.P."/>
            <person name="Kyrpides N.C."/>
        </authorList>
    </citation>
    <scope>NUCLEOTIDE SEQUENCE [LARGE SCALE GENOMIC DNA]</scope>
    <source>
        <strain evidence="13">ATCC 51119 / DSM 12145 / JCM 21818 / LMG 10337 / NBRC 100064 / NCIMB 13643</strain>
    </source>
</reference>
<dbReference type="Proteomes" id="UP000000310">
    <property type="component" value="Chromosome"/>
</dbReference>
<dbReference type="SMART" id="SM00448">
    <property type="entry name" value="REC"/>
    <property type="match status" value="3"/>
</dbReference>
<dbReference type="EC" id="2.7.13.3" evidence="2"/>
<dbReference type="CDD" id="cd17574">
    <property type="entry name" value="REC_OmpR"/>
    <property type="match status" value="1"/>
</dbReference>
<feature type="coiled-coil region" evidence="8">
    <location>
        <begin position="77"/>
        <end position="114"/>
    </location>
</feature>
<keyword evidence="8" id="KW-0175">Coiled coil</keyword>
<dbReference type="FunFam" id="3.30.565.10:FF:000010">
    <property type="entry name" value="Sensor histidine kinase RcsC"/>
    <property type="match status" value="1"/>
</dbReference>
<sequence>MDKSIRKRLFFGISASLILIAFVQIFAYLSLKGVEKEYDWVLHTEKVISENNQLVALMSEAEANHRGYLLRGYDIFYQEYQKNIRDIEDSCAILRELVSDNKRTLQRVDKLQSLVVRKVKVMEDLLDIKKNRYKGEKSESELAEDGITLMRSIKSESGNLKRDEHNLLEQRKANTNRALSRSVIVIIIGTILILVIVFLLFKIIRSAFEEQMKARKEIDEVNSSLADLNKKNEAKNWLLTGISLLNDKLQGDLSVQEMSENIVTSIAQYSGGKIGAIYVVNQDNRSELRLTSGYGLTIGEKMKTRFDISSDGWVAQVAKNGKETIIQGNLAANLEIESGLIKESPLQCILVPFSYNGKLKGVLEIGFTEEISESSKDFIVNSSQLLGVAINTAESRETLKVLFEQTQQQAEELESQQEELRVSNEELLSKTELLQASEEELRVQQEELRQINIELEEKAKVLENSNMQIESAKNTLSIKMQELEQASKYKSEFLANMSHELRTPLNSILILAKILKENKKGHLSEDETKYASVIHRAGGDLLSLINDILDLSKIESGFIELNPENLSVADLEDDLKQLFDEVANTKGVNFVIERDPKLPETIYVDRLRIEQILKNLLSNAFKFTSKEGTVSVHMSEKDDFLRFSVKDTGIGIPEDKQKIIFEAFQQADGSTNREYGGTGLGLSISRELSKLMDGHISLKSEVGKGSEFTLNIPTKELVKKDSGETDAVEQVKSIIADISDKKLQSDLEKNNLIPRREKPLLLIVEDDVVFNDLLKDYAEKGGFDTVQYYSGEGVVHEIENHLPDAILLDVMLPGIDGWHVLKEIKNNQNIAHIPVHIMSAGDFSDKKAQKEGAISFLKKPLDYSELDKIFKNYLNRNTPQALRKVLLVEDQKDQSDALKALFKDKNIDVVQALSGKEALSALNNESFDCVILDLNLPDINGMDLLAQIKEKDKKVPVIINTAMELEPDKLKQLLKYSDATVLKSPKSGDRLIDEVNLFLHKVKETEPARSNRKAVALDESDSALKNKTVLLVDDDMRNIFSISAVLDQCGLKVEIANDGVEALERLEELQKVDIVLMDIMMPRMDGYETMENIRKNIEWKNLPIIALTAKAMKDDREKCISAGANDYITKPIDNDQLISIMKIWIA</sequence>
<evidence type="ECO:0000313" key="13">
    <source>
        <dbReference type="Proteomes" id="UP000000310"/>
    </source>
</evidence>
<dbReference type="OrthoDB" id="9811889at2"/>
<keyword evidence="9" id="KW-0472">Membrane</keyword>
<accession>F0S7K3</accession>
<dbReference type="InterPro" id="IPR036097">
    <property type="entry name" value="HisK_dim/P_sf"/>
</dbReference>
<dbReference type="eggNOG" id="COG0745">
    <property type="taxonomic scope" value="Bacteria"/>
</dbReference>
<keyword evidence="4" id="KW-0808">Transferase</keyword>
<dbReference type="Pfam" id="PF13185">
    <property type="entry name" value="GAF_2"/>
    <property type="match status" value="1"/>
</dbReference>
<dbReference type="PROSITE" id="PS50109">
    <property type="entry name" value="HIS_KIN"/>
    <property type="match status" value="1"/>
</dbReference>
<feature type="domain" description="Response regulatory" evidence="11">
    <location>
        <begin position="1028"/>
        <end position="1145"/>
    </location>
</feature>
<keyword evidence="13" id="KW-1185">Reference proteome</keyword>
<dbReference type="SUPFAM" id="SSF52172">
    <property type="entry name" value="CheY-like"/>
    <property type="match status" value="3"/>
</dbReference>
<dbReference type="STRING" id="762903.Pedsa_1706"/>
<dbReference type="Pfam" id="PF02518">
    <property type="entry name" value="HATPase_c"/>
    <property type="match status" value="1"/>
</dbReference>
<evidence type="ECO:0000256" key="6">
    <source>
        <dbReference type="ARBA" id="ARBA00023012"/>
    </source>
</evidence>
<evidence type="ECO:0000259" key="10">
    <source>
        <dbReference type="PROSITE" id="PS50109"/>
    </source>
</evidence>
<feature type="domain" description="Histidine kinase" evidence="10">
    <location>
        <begin position="496"/>
        <end position="716"/>
    </location>
</feature>
<reference evidence="13" key="2">
    <citation type="submission" date="2011-02" db="EMBL/GenBank/DDBJ databases">
        <title>The complete genome of Pedobacter saltans DSM 12145.</title>
        <authorList>
            <consortium name="US DOE Joint Genome Institute (JGI-PGF)"/>
            <person name="Lucas S."/>
            <person name="Copeland A."/>
            <person name="Lapidus A."/>
            <person name="Bruce D."/>
            <person name="Goodwin L."/>
            <person name="Pitluck S."/>
            <person name="Kyrpides N."/>
            <person name="Mavromatis K."/>
            <person name="Pagani I."/>
            <person name="Ivanova N."/>
            <person name="Ovchinnikova G."/>
            <person name="Lu M."/>
            <person name="Detter J.C."/>
            <person name="Han C."/>
            <person name="Land M."/>
            <person name="Hauser L."/>
            <person name="Markowitz V."/>
            <person name="Cheng J.-F."/>
            <person name="Hugenholtz P."/>
            <person name="Woyke T."/>
            <person name="Wu D."/>
            <person name="Tindall B."/>
            <person name="Pomrenke H.G."/>
            <person name="Brambilla E."/>
            <person name="Klenk H.-P."/>
            <person name="Eisen J.A."/>
        </authorList>
    </citation>
    <scope>NUCLEOTIDE SEQUENCE [LARGE SCALE GENOMIC DNA]</scope>
    <source>
        <strain evidence="13">ATCC 51119 / DSM 12145 / JCM 21818 / LMG 10337 / NBRC 100064 / NCIMB 13643</strain>
    </source>
</reference>
<keyword evidence="9" id="KW-0812">Transmembrane</keyword>
<evidence type="ECO:0000256" key="2">
    <source>
        <dbReference type="ARBA" id="ARBA00012438"/>
    </source>
</evidence>
<dbReference type="Gene3D" id="3.40.50.2300">
    <property type="match status" value="3"/>
</dbReference>
<proteinExistence type="predicted"/>
<dbReference type="InterPro" id="IPR003018">
    <property type="entry name" value="GAF"/>
</dbReference>
<evidence type="ECO:0000256" key="9">
    <source>
        <dbReference type="SAM" id="Phobius"/>
    </source>
</evidence>
<dbReference type="PANTHER" id="PTHR45339">
    <property type="entry name" value="HYBRID SIGNAL TRANSDUCTION HISTIDINE KINASE J"/>
    <property type="match status" value="1"/>
</dbReference>